<dbReference type="Pfam" id="PF09384">
    <property type="entry name" value="UTP15_C"/>
    <property type="match status" value="1"/>
</dbReference>
<dbReference type="InterPro" id="IPR015943">
    <property type="entry name" value="WD40/YVTN_repeat-like_dom_sf"/>
</dbReference>
<dbReference type="Proteomes" id="UP000245942">
    <property type="component" value="Unassembled WGS sequence"/>
</dbReference>
<keyword evidence="3 6" id="KW-0853">WD repeat</keyword>
<evidence type="ECO:0000256" key="3">
    <source>
        <dbReference type="ARBA" id="ARBA00022574"/>
    </source>
</evidence>
<dbReference type="PANTHER" id="PTHR19924:SF26">
    <property type="entry name" value="U3 SMALL NUCLEOLAR RNA-ASSOCIATED PROTEIN 15 HOMOLOG"/>
    <property type="match status" value="1"/>
</dbReference>
<dbReference type="Pfam" id="PF00400">
    <property type="entry name" value="WD40"/>
    <property type="match status" value="2"/>
</dbReference>
<sequence>MEYQPIQALPEPILGQAQAGPSSESLYWRRFRNPTFIKEFAPISHIAFVPSPNAFTTAALESSSSNVNGKSNSITAPADGTALKPSSAGFGTTSQARARFAVTTGPRVQIYSARTNKVLKTITRFSDVARSAEMRADGRLIVAGDDSGKVQIFDINSRAILRSFSAHRLPTHVTHFSPHPTTILSASDDTTVKLHDIPTSTTTHTFSNHTDYVRTALVSPDNPSLVLSGSYDQTVRLWDSRVTENGGEVMRMKHGAAVESTLIFPTGGGGVAVSAGGPLLRVWDLMMGGRGLKAVSNHQKTITSLALSMSTGAEGSSLPDSESGGMRLLSAGLDGLVKVYDPAKDYKVVHTMRYPSPILSMAISPEERELAVGMADGTLCVRKRDVRKAEEEARAVERNAITGGGGGLEAFLPYASEAREGAEARRSALAKGDDVRAETVRVRKLKPYDKLMKAFRYSEALDATLRPGVPASTTFSLLVELKRRSAPEDVVDGGSDGLRRAIGGRDDVALEPLLKFLLRHAGNAAWTDIVCDVLEVVLDLYSSTLGLSPLTDSLFSRLWAKVNEEVRLQTQVQGVRGGLEMLLNRSLIGR</sequence>
<feature type="repeat" description="WD" evidence="6">
    <location>
        <begin position="164"/>
        <end position="205"/>
    </location>
</feature>
<dbReference type="GeneID" id="37011121"/>
<evidence type="ECO:0000256" key="5">
    <source>
        <dbReference type="ARBA" id="ARBA00023242"/>
    </source>
</evidence>
<dbReference type="SUPFAM" id="SSF50978">
    <property type="entry name" value="WD40 repeat-like"/>
    <property type="match status" value="1"/>
</dbReference>
<dbReference type="SMART" id="SM00320">
    <property type="entry name" value="WD40"/>
    <property type="match status" value="6"/>
</dbReference>
<evidence type="ECO:0000256" key="6">
    <source>
        <dbReference type="PROSITE-ProRule" id="PRU00221"/>
    </source>
</evidence>
<organism evidence="9 10">
    <name type="scientific">Pseudomicrostroma glucosiphilum</name>
    <dbReference type="NCBI Taxonomy" id="1684307"/>
    <lineage>
        <taxon>Eukaryota</taxon>
        <taxon>Fungi</taxon>
        <taxon>Dikarya</taxon>
        <taxon>Basidiomycota</taxon>
        <taxon>Ustilaginomycotina</taxon>
        <taxon>Exobasidiomycetes</taxon>
        <taxon>Microstromatales</taxon>
        <taxon>Microstromatales incertae sedis</taxon>
        <taxon>Pseudomicrostroma</taxon>
    </lineage>
</organism>
<evidence type="ECO:0000256" key="1">
    <source>
        <dbReference type="ARBA" id="ARBA00004604"/>
    </source>
</evidence>
<dbReference type="EMBL" id="KZ819324">
    <property type="protein sequence ID" value="PWN21816.1"/>
    <property type="molecule type" value="Genomic_DNA"/>
</dbReference>
<dbReference type="GO" id="GO:0045943">
    <property type="term" value="P:positive regulation of transcription by RNA polymerase I"/>
    <property type="evidence" value="ECO:0007669"/>
    <property type="project" value="TreeGrafter"/>
</dbReference>
<dbReference type="InterPro" id="IPR036322">
    <property type="entry name" value="WD40_repeat_dom_sf"/>
</dbReference>
<dbReference type="GO" id="GO:0005730">
    <property type="term" value="C:nucleolus"/>
    <property type="evidence" value="ECO:0007669"/>
    <property type="project" value="UniProtKB-SubCell"/>
</dbReference>
<name>A0A316U9C4_9BASI</name>
<feature type="domain" description="U3 small nucleolar RNA-associated protein 15 C-terminal" evidence="8">
    <location>
        <begin position="431"/>
        <end position="582"/>
    </location>
</feature>
<dbReference type="InterPro" id="IPR001680">
    <property type="entry name" value="WD40_rpt"/>
</dbReference>
<dbReference type="PROSITE" id="PS50294">
    <property type="entry name" value="WD_REPEATS_REGION"/>
    <property type="match status" value="1"/>
</dbReference>
<feature type="region of interest" description="Disordered" evidence="7">
    <location>
        <begin position="64"/>
        <end position="90"/>
    </location>
</feature>
<dbReference type="GO" id="GO:0006364">
    <property type="term" value="P:rRNA processing"/>
    <property type="evidence" value="ECO:0007669"/>
    <property type="project" value="UniProtKB-KW"/>
</dbReference>
<reference evidence="9 10" key="1">
    <citation type="journal article" date="2018" name="Mol. Biol. Evol.">
        <title>Broad Genomic Sampling Reveals a Smut Pathogenic Ancestry of the Fungal Clade Ustilaginomycotina.</title>
        <authorList>
            <person name="Kijpornyongpan T."/>
            <person name="Mondo S.J."/>
            <person name="Barry K."/>
            <person name="Sandor L."/>
            <person name="Lee J."/>
            <person name="Lipzen A."/>
            <person name="Pangilinan J."/>
            <person name="LaButti K."/>
            <person name="Hainaut M."/>
            <person name="Henrissat B."/>
            <person name="Grigoriev I.V."/>
            <person name="Spatafora J.W."/>
            <person name="Aime M.C."/>
        </authorList>
    </citation>
    <scope>NUCLEOTIDE SEQUENCE [LARGE SCALE GENOMIC DNA]</scope>
    <source>
        <strain evidence="9 10">MCA 4718</strain>
    </source>
</reference>
<gene>
    <name evidence="9" type="ORF">BCV69DRAFT_156439</name>
</gene>
<evidence type="ECO:0000259" key="8">
    <source>
        <dbReference type="Pfam" id="PF09384"/>
    </source>
</evidence>
<feature type="repeat" description="WD" evidence="6">
    <location>
        <begin position="206"/>
        <end position="239"/>
    </location>
</feature>
<dbReference type="RefSeq" id="XP_025348976.1">
    <property type="nucleotide sequence ID" value="XM_025489387.1"/>
</dbReference>
<evidence type="ECO:0000313" key="10">
    <source>
        <dbReference type="Proteomes" id="UP000245942"/>
    </source>
</evidence>
<evidence type="ECO:0000256" key="7">
    <source>
        <dbReference type="SAM" id="MobiDB-lite"/>
    </source>
</evidence>
<protein>
    <submittedName>
        <fullName evidence="9">WD40 repeat-like protein</fullName>
    </submittedName>
</protein>
<keyword evidence="10" id="KW-1185">Reference proteome</keyword>
<dbReference type="PROSITE" id="PS50082">
    <property type="entry name" value="WD_REPEATS_2"/>
    <property type="match status" value="2"/>
</dbReference>
<evidence type="ECO:0000256" key="2">
    <source>
        <dbReference type="ARBA" id="ARBA00022552"/>
    </source>
</evidence>
<keyword evidence="2" id="KW-0698">rRNA processing</keyword>
<proteinExistence type="predicted"/>
<keyword evidence="5" id="KW-0539">Nucleus</keyword>
<comment type="subcellular location">
    <subcellularLocation>
        <location evidence="1">Nucleus</location>
        <location evidence="1">Nucleolus</location>
    </subcellularLocation>
</comment>
<dbReference type="AlphaFoldDB" id="A0A316U9C4"/>
<feature type="compositionally biased region" description="Low complexity" evidence="7">
    <location>
        <begin position="64"/>
        <end position="73"/>
    </location>
</feature>
<evidence type="ECO:0000313" key="9">
    <source>
        <dbReference type="EMBL" id="PWN21816.1"/>
    </source>
</evidence>
<dbReference type="Gene3D" id="2.130.10.10">
    <property type="entry name" value="YVTN repeat-like/Quinoprotein amine dehydrogenase"/>
    <property type="match status" value="2"/>
</dbReference>
<keyword evidence="4" id="KW-0677">Repeat</keyword>
<dbReference type="PANTHER" id="PTHR19924">
    <property type="entry name" value="UTP15 U3 SMALL NUCLEOLAR RNA-ASSOCIATED PROTEIN 15 FAMILY MEMBER"/>
    <property type="match status" value="1"/>
</dbReference>
<evidence type="ECO:0000256" key="4">
    <source>
        <dbReference type="ARBA" id="ARBA00022737"/>
    </source>
</evidence>
<accession>A0A316U9C4</accession>
<dbReference type="OrthoDB" id="431715at2759"/>
<dbReference type="InterPro" id="IPR018983">
    <property type="entry name" value="U3_snoRNA-assocProt_15_C"/>
</dbReference>
<dbReference type="STRING" id="1684307.A0A316U9C4"/>